<evidence type="ECO:0000256" key="1">
    <source>
        <dbReference type="ARBA" id="ARBA00005439"/>
    </source>
</evidence>
<dbReference type="InterPro" id="IPR019815">
    <property type="entry name" value="Translation_initiation_fac_3_C"/>
</dbReference>
<keyword evidence="2 7" id="KW-0396">Initiation factor</keyword>
<dbReference type="EMBL" id="VXOY01000032">
    <property type="protein sequence ID" value="MYE38581.1"/>
    <property type="molecule type" value="Genomic_DNA"/>
</dbReference>
<reference evidence="7 8" key="1">
    <citation type="submission" date="2019-09" db="EMBL/GenBank/DDBJ databases">
        <title>Characterisation of the sponge microbiome using genome-centric metagenomics.</title>
        <authorList>
            <person name="Engelberts J.P."/>
            <person name="Robbins S.J."/>
            <person name="De Goeij J.M."/>
            <person name="Aranda M."/>
            <person name="Bell S.C."/>
            <person name="Webster N.S."/>
        </authorList>
    </citation>
    <scope>NUCLEOTIDE SEQUENCE [LARGE SCALE GENOMIC DNA]</scope>
    <source>
        <strain evidence="7">SB0662_bin_43</strain>
    </source>
</reference>
<feature type="domain" description="Translation initiation factor 3 N-terminal" evidence="6">
    <location>
        <begin position="21"/>
        <end position="88"/>
    </location>
</feature>
<dbReference type="GO" id="GO:0003743">
    <property type="term" value="F:translation initiation factor activity"/>
    <property type="evidence" value="ECO:0007669"/>
    <property type="project" value="UniProtKB-UniRule"/>
</dbReference>
<dbReference type="InterPro" id="IPR019814">
    <property type="entry name" value="Translation_initiation_fac_3_N"/>
</dbReference>
<sequence>MSRIRHRKKPQEISVRRPPANHQIRVKEIRLIDENGVNKGIVATESAIRQAIDVGMDLVAIAPSATPPVARIVDLGKYMYELEKKERDTKKKQKDNNVVKGIRISMRMSSHDLEIQAQKLDGFLQKGNKVRVELMMRGREKALRDLADERIKTFLSLIQEPHKIEQEPQRQPRGLFLVISKT</sequence>
<evidence type="ECO:0000256" key="4">
    <source>
        <dbReference type="NCBIfam" id="TIGR00168"/>
    </source>
</evidence>
<dbReference type="PANTHER" id="PTHR10938">
    <property type="entry name" value="TRANSLATION INITIATION FACTOR IF-3"/>
    <property type="match status" value="1"/>
</dbReference>
<organism evidence="7 8">
    <name type="scientific">Candidatus Spechtbacteria bacterium SB0662_bin_43</name>
    <dbReference type="NCBI Taxonomy" id="2604897"/>
    <lineage>
        <taxon>Bacteria</taxon>
        <taxon>Candidatus Spechtiibacteriota</taxon>
    </lineage>
</organism>
<dbReference type="GO" id="GO:0043022">
    <property type="term" value="F:ribosome binding"/>
    <property type="evidence" value="ECO:0007669"/>
    <property type="project" value="TreeGrafter"/>
</dbReference>
<proteinExistence type="inferred from homology"/>
<name>A0A845DEX8_9BACT</name>
<evidence type="ECO:0000313" key="8">
    <source>
        <dbReference type="Proteomes" id="UP000449092"/>
    </source>
</evidence>
<dbReference type="Pfam" id="PF00707">
    <property type="entry name" value="IF3_C"/>
    <property type="match status" value="1"/>
</dbReference>
<evidence type="ECO:0000259" key="6">
    <source>
        <dbReference type="Pfam" id="PF05198"/>
    </source>
</evidence>
<dbReference type="NCBIfam" id="TIGR00168">
    <property type="entry name" value="infC"/>
    <property type="match status" value="1"/>
</dbReference>
<comment type="caution">
    <text evidence="7">The sequence shown here is derived from an EMBL/GenBank/DDBJ whole genome shotgun (WGS) entry which is preliminary data.</text>
</comment>
<evidence type="ECO:0000313" key="7">
    <source>
        <dbReference type="EMBL" id="MYE38581.1"/>
    </source>
</evidence>
<comment type="similarity">
    <text evidence="1">Belongs to the IF-3 family.</text>
</comment>
<accession>A0A845DEX8</accession>
<keyword evidence="3" id="KW-0648">Protein biosynthesis</keyword>
<dbReference type="GO" id="GO:0032790">
    <property type="term" value="P:ribosome disassembly"/>
    <property type="evidence" value="ECO:0007669"/>
    <property type="project" value="TreeGrafter"/>
</dbReference>
<dbReference type="Gene3D" id="3.30.110.10">
    <property type="entry name" value="Translation initiation factor 3 (IF-3), C-terminal domain"/>
    <property type="match status" value="1"/>
</dbReference>
<dbReference type="Gene3D" id="3.10.20.80">
    <property type="entry name" value="Translation initiation factor 3 (IF-3), N-terminal domain"/>
    <property type="match status" value="1"/>
</dbReference>
<dbReference type="SUPFAM" id="SSF54364">
    <property type="entry name" value="Translation initiation factor IF3, N-terminal domain"/>
    <property type="match status" value="1"/>
</dbReference>
<dbReference type="SUPFAM" id="SSF55200">
    <property type="entry name" value="Translation initiation factor IF3, C-terminal domain"/>
    <property type="match status" value="1"/>
</dbReference>
<dbReference type="Pfam" id="PF05198">
    <property type="entry name" value="IF3_N"/>
    <property type="match status" value="1"/>
</dbReference>
<dbReference type="PANTHER" id="PTHR10938:SF0">
    <property type="entry name" value="TRANSLATION INITIATION FACTOR IF-3, MITOCHONDRIAL"/>
    <property type="match status" value="1"/>
</dbReference>
<evidence type="ECO:0000256" key="3">
    <source>
        <dbReference type="ARBA" id="ARBA00022917"/>
    </source>
</evidence>
<dbReference type="AlphaFoldDB" id="A0A845DEX8"/>
<feature type="domain" description="Translation initiation factor 3 C-terminal" evidence="5">
    <location>
        <begin position="98"/>
        <end position="180"/>
    </location>
</feature>
<dbReference type="InterPro" id="IPR001288">
    <property type="entry name" value="Translation_initiation_fac_3"/>
</dbReference>
<protein>
    <recommendedName>
        <fullName evidence="4">Translation initiation factor IF-3</fullName>
    </recommendedName>
</protein>
<dbReference type="InterPro" id="IPR036788">
    <property type="entry name" value="T_IF-3_C_sf"/>
</dbReference>
<evidence type="ECO:0000256" key="2">
    <source>
        <dbReference type="ARBA" id="ARBA00022540"/>
    </source>
</evidence>
<dbReference type="GO" id="GO:0005737">
    <property type="term" value="C:cytoplasm"/>
    <property type="evidence" value="ECO:0007669"/>
    <property type="project" value="UniProtKB-ARBA"/>
</dbReference>
<gene>
    <name evidence="7" type="primary">infC</name>
    <name evidence="7" type="ORF">F4X82_03645</name>
</gene>
<dbReference type="Proteomes" id="UP000449092">
    <property type="component" value="Unassembled WGS sequence"/>
</dbReference>
<dbReference type="InterPro" id="IPR036787">
    <property type="entry name" value="T_IF-3_N_sf"/>
</dbReference>
<evidence type="ECO:0000259" key="5">
    <source>
        <dbReference type="Pfam" id="PF00707"/>
    </source>
</evidence>